<keyword evidence="2" id="KW-1185">Reference proteome</keyword>
<protein>
    <submittedName>
        <fullName evidence="1">Uncharacterized protein</fullName>
    </submittedName>
</protein>
<dbReference type="Gene3D" id="3.40.50.1820">
    <property type="entry name" value="alpha/beta hydrolase"/>
    <property type="match status" value="1"/>
</dbReference>
<dbReference type="PROSITE" id="PS51257">
    <property type="entry name" value="PROKAR_LIPOPROTEIN"/>
    <property type="match status" value="1"/>
</dbReference>
<name>A0A2V3ZT90_9BACT</name>
<sequence length="265" mass="29947">MMKRLPIILIVLGVFLVSCQQKTTKDDDTSQVSETEKKVEYPEVVEFPSMDSLMITAHLYQIDKTSPFILLCHQARFNKFEYSGIAEKLNEMGFNCMAIDQRSGGPIGKTQNETYLRALKKGLEISYVDAEPDIRAAIKYVSQTYSDKVILWGSSYSSTLALYLGVELDEVSAVISFSPGNYMADQKGSLIDKLEGFEKPMFITSSNYEAKYVKELLEKHKMIEKQVHFIPEGPGHHGSRALWINQQGGEEYWTAIGAFLNDIKN</sequence>
<dbReference type="AlphaFoldDB" id="A0A2V3ZT90"/>
<dbReference type="Proteomes" id="UP000248079">
    <property type="component" value="Unassembled WGS sequence"/>
</dbReference>
<gene>
    <name evidence="1" type="ORF">DF185_18810</name>
</gene>
<proteinExistence type="predicted"/>
<dbReference type="OrthoDB" id="63241at2"/>
<dbReference type="InterPro" id="IPR029058">
    <property type="entry name" value="AB_hydrolase_fold"/>
</dbReference>
<dbReference type="InterPro" id="IPR050261">
    <property type="entry name" value="FrsA_esterase"/>
</dbReference>
<dbReference type="EMBL" id="QFLI01000010">
    <property type="protein sequence ID" value="PXX97074.1"/>
    <property type="molecule type" value="Genomic_DNA"/>
</dbReference>
<evidence type="ECO:0000313" key="1">
    <source>
        <dbReference type="EMBL" id="PXX97074.1"/>
    </source>
</evidence>
<dbReference type="PANTHER" id="PTHR22946">
    <property type="entry name" value="DIENELACTONE HYDROLASE DOMAIN-CONTAINING PROTEIN-RELATED"/>
    <property type="match status" value="1"/>
</dbReference>
<dbReference type="SUPFAM" id="SSF53474">
    <property type="entry name" value="alpha/beta-Hydrolases"/>
    <property type="match status" value="1"/>
</dbReference>
<comment type="caution">
    <text evidence="1">The sequence shown here is derived from an EMBL/GenBank/DDBJ whole genome shotgun (WGS) entry which is preliminary data.</text>
</comment>
<reference evidence="1 2" key="1">
    <citation type="submission" date="2018-05" db="EMBL/GenBank/DDBJ databases">
        <title>Marinifilum breve JC075T sp. nov., a marine bacterium isolated from Yongle Blue Hole in the South China Sea.</title>
        <authorList>
            <person name="Fu T."/>
        </authorList>
    </citation>
    <scope>NUCLEOTIDE SEQUENCE [LARGE SCALE GENOMIC DNA]</scope>
    <source>
        <strain evidence="1 2">JC075</strain>
    </source>
</reference>
<accession>A0A2V3ZT90</accession>
<organism evidence="1 2">
    <name type="scientific">Marinifilum breve</name>
    <dbReference type="NCBI Taxonomy" id="2184082"/>
    <lineage>
        <taxon>Bacteria</taxon>
        <taxon>Pseudomonadati</taxon>
        <taxon>Bacteroidota</taxon>
        <taxon>Bacteroidia</taxon>
        <taxon>Marinilabiliales</taxon>
        <taxon>Marinifilaceae</taxon>
    </lineage>
</organism>
<evidence type="ECO:0000313" key="2">
    <source>
        <dbReference type="Proteomes" id="UP000248079"/>
    </source>
</evidence>